<feature type="compositionally biased region" description="Polar residues" evidence="5">
    <location>
        <begin position="199"/>
        <end position="208"/>
    </location>
</feature>
<dbReference type="EMBL" id="JACXLD010000001">
    <property type="protein sequence ID" value="MBD2857462.1"/>
    <property type="molecule type" value="Genomic_DNA"/>
</dbReference>
<feature type="signal peptide" evidence="6">
    <location>
        <begin position="1"/>
        <end position="21"/>
    </location>
</feature>
<dbReference type="PROSITE" id="PS51123">
    <property type="entry name" value="OMPA_2"/>
    <property type="match status" value="1"/>
</dbReference>
<dbReference type="InterPro" id="IPR027367">
    <property type="entry name" value="Gly-zipper_YMGG"/>
</dbReference>
<dbReference type="Pfam" id="PF00691">
    <property type="entry name" value="OmpA"/>
    <property type="match status" value="1"/>
</dbReference>
<dbReference type="CDD" id="cd07185">
    <property type="entry name" value="OmpA_C-like"/>
    <property type="match status" value="1"/>
</dbReference>
<dbReference type="Pfam" id="PF13441">
    <property type="entry name" value="Gly-zipper_YMGG"/>
    <property type="match status" value="1"/>
</dbReference>
<feature type="domain" description="OmpA-like" evidence="7">
    <location>
        <begin position="104"/>
        <end position="221"/>
    </location>
</feature>
<dbReference type="PANTHER" id="PTHR30329:SF21">
    <property type="entry name" value="LIPOPROTEIN YIAD-RELATED"/>
    <property type="match status" value="1"/>
</dbReference>
<dbReference type="AlphaFoldDB" id="A0A927GV32"/>
<evidence type="ECO:0000256" key="6">
    <source>
        <dbReference type="SAM" id="SignalP"/>
    </source>
</evidence>
<reference evidence="8" key="1">
    <citation type="submission" date="2020-09" db="EMBL/GenBank/DDBJ databases">
        <authorList>
            <person name="Yoon J.-W."/>
        </authorList>
    </citation>
    <scope>NUCLEOTIDE SEQUENCE</scope>
    <source>
        <strain evidence="8">KMU-158</strain>
    </source>
</reference>
<evidence type="ECO:0000256" key="2">
    <source>
        <dbReference type="ARBA" id="ARBA00023136"/>
    </source>
</evidence>
<feature type="chain" id="PRO_5037287993" evidence="6">
    <location>
        <begin position="22"/>
        <end position="223"/>
    </location>
</feature>
<dbReference type="PROSITE" id="PS51257">
    <property type="entry name" value="PROKAR_LIPOPROTEIN"/>
    <property type="match status" value="1"/>
</dbReference>
<evidence type="ECO:0000259" key="7">
    <source>
        <dbReference type="PROSITE" id="PS51123"/>
    </source>
</evidence>
<keyword evidence="3" id="KW-0998">Cell outer membrane</keyword>
<evidence type="ECO:0000313" key="9">
    <source>
        <dbReference type="Proteomes" id="UP000610558"/>
    </source>
</evidence>
<accession>A0A927GV32</accession>
<dbReference type="InterPro" id="IPR036737">
    <property type="entry name" value="OmpA-like_sf"/>
</dbReference>
<dbReference type="InterPro" id="IPR006664">
    <property type="entry name" value="OMP_bac"/>
</dbReference>
<dbReference type="Gene3D" id="3.30.1330.60">
    <property type="entry name" value="OmpA-like domain"/>
    <property type="match status" value="1"/>
</dbReference>
<dbReference type="InterPro" id="IPR050330">
    <property type="entry name" value="Bact_OuterMem_StrucFunc"/>
</dbReference>
<keyword evidence="6" id="KW-0732">Signal</keyword>
<keyword evidence="9" id="KW-1185">Reference proteome</keyword>
<dbReference type="SUPFAM" id="SSF103088">
    <property type="entry name" value="OmpA-like"/>
    <property type="match status" value="1"/>
</dbReference>
<name>A0A927GV32_9GAMM</name>
<dbReference type="PRINTS" id="PR01023">
    <property type="entry name" value="NAFLGMOTY"/>
</dbReference>
<dbReference type="RefSeq" id="WP_190761703.1">
    <property type="nucleotide sequence ID" value="NZ_JACXLD010000001.1"/>
</dbReference>
<proteinExistence type="predicted"/>
<keyword evidence="2 4" id="KW-0472">Membrane</keyword>
<comment type="caution">
    <text evidence="8">The sequence shown here is derived from an EMBL/GenBank/DDBJ whole genome shotgun (WGS) entry which is preliminary data.</text>
</comment>
<dbReference type="Proteomes" id="UP000610558">
    <property type="component" value="Unassembled WGS sequence"/>
</dbReference>
<dbReference type="InterPro" id="IPR006665">
    <property type="entry name" value="OmpA-like"/>
</dbReference>
<feature type="region of interest" description="Disordered" evidence="5">
    <location>
        <begin position="184"/>
        <end position="212"/>
    </location>
</feature>
<dbReference type="PRINTS" id="PR01021">
    <property type="entry name" value="OMPADOMAIN"/>
</dbReference>
<dbReference type="GO" id="GO:0009279">
    <property type="term" value="C:cell outer membrane"/>
    <property type="evidence" value="ECO:0007669"/>
    <property type="project" value="UniProtKB-SubCell"/>
</dbReference>
<evidence type="ECO:0000256" key="4">
    <source>
        <dbReference type="PROSITE-ProRule" id="PRU00473"/>
    </source>
</evidence>
<evidence type="ECO:0000313" key="8">
    <source>
        <dbReference type="EMBL" id="MBD2857462.1"/>
    </source>
</evidence>
<evidence type="ECO:0000256" key="1">
    <source>
        <dbReference type="ARBA" id="ARBA00004442"/>
    </source>
</evidence>
<comment type="subcellular location">
    <subcellularLocation>
        <location evidence="1">Cell outer membrane</location>
    </subcellularLocation>
</comment>
<sequence length="223" mass="23371">MSTFTKGRLATLTMAAVFATACSVDPYTGEEKASNTAKGAGWGALGGAILGAAVSDKDHREQGAWIGAAAGAAAGGGYGYYMDRQEAKLRARLEGTGVGVQRVGDTIKLIMPGNITFDTGSSVIQSGFTSVLDSVALVTKEFDKTLMQINGFTDSTGSFETNQRLSEERAGSVARFFMNSGIPSSRIRTQGMGPRNPIADNSTSSGRAQNRRVEIELLPTATK</sequence>
<organism evidence="8 9">
    <name type="scientific">Spongiibacter pelagi</name>
    <dbReference type="NCBI Taxonomy" id="2760804"/>
    <lineage>
        <taxon>Bacteria</taxon>
        <taxon>Pseudomonadati</taxon>
        <taxon>Pseudomonadota</taxon>
        <taxon>Gammaproteobacteria</taxon>
        <taxon>Cellvibrionales</taxon>
        <taxon>Spongiibacteraceae</taxon>
        <taxon>Spongiibacter</taxon>
    </lineage>
</organism>
<protein>
    <submittedName>
        <fullName evidence="8">OmpA family protein</fullName>
    </submittedName>
</protein>
<gene>
    <name evidence="8" type="ORF">IB286_00485</name>
</gene>
<evidence type="ECO:0000256" key="5">
    <source>
        <dbReference type="SAM" id="MobiDB-lite"/>
    </source>
</evidence>
<evidence type="ECO:0000256" key="3">
    <source>
        <dbReference type="ARBA" id="ARBA00023237"/>
    </source>
</evidence>
<dbReference type="PANTHER" id="PTHR30329">
    <property type="entry name" value="STATOR ELEMENT OF FLAGELLAR MOTOR COMPLEX"/>
    <property type="match status" value="1"/>
</dbReference>